<gene>
    <name evidence="1" type="ORF">Clacol_009659</name>
</gene>
<sequence>MASKNNFVHKQIKEAVNTIRTNVEAASNTDDFPNDVNEEREILEQIINELANVTLVPLLVKLKRRMNKLVTINRHPMEHFTRILLLTTSIFEEENQNLYPYLPYTWICHHWRSSLVQDPAFWTLIRLRPIIAWNQHIIPFYQELFRRSKSAKLDVILLCTSPPFEPILESLFTKNSNRIRRLQLSNEHQELRQLVLSGKHFPSLQGFALVDRLTISHRSRSLSRLLPILVASSYLETIECTLDENDWGSIQKDQIALILSRIRNLKFTMYSPAVAQSVLDLLHNNVKLQNLQFITSFMKTENMFSGQAVFPELQFLSINDSFLMGHIRAPKLSSLDAAWISVSGPFVHPILEEFDYSSIRYLYIRNECLRQNLGGFCILGTKERTKCESLFSATVGGDIFSSVYPRNCFHLKFSKEEAFDTTLQPTLFPIMPRLTGLTELHLLSPRIFSARQEIIPGVPSIQQLITQSADGFTGFFSLLNDSPRCTSKWLKHLSYPMSLLPKDLNEYADDVEKNLVSCLLAEQKDLPYETIESIDFQNCSSPDIWLEELWKIGIQVVIRDNAESVTVDNLADIENYTYL</sequence>
<name>A0AAV5AQS2_9AGAM</name>
<proteinExistence type="predicted"/>
<keyword evidence="2" id="KW-1185">Reference proteome</keyword>
<protein>
    <recommendedName>
        <fullName evidence="3">F-box domain-containing protein</fullName>
    </recommendedName>
</protein>
<reference evidence="1" key="1">
    <citation type="submission" date="2021-10" db="EMBL/GenBank/DDBJ databases">
        <title>De novo Genome Assembly of Clathrus columnatus (Basidiomycota, Fungi) Using Illumina and Nanopore Sequence Data.</title>
        <authorList>
            <person name="Ogiso-Tanaka E."/>
            <person name="Itagaki H."/>
            <person name="Hosoya T."/>
            <person name="Hosaka K."/>
        </authorList>
    </citation>
    <scope>NUCLEOTIDE SEQUENCE</scope>
    <source>
        <strain evidence="1">MO-923</strain>
    </source>
</reference>
<evidence type="ECO:0000313" key="2">
    <source>
        <dbReference type="Proteomes" id="UP001050691"/>
    </source>
</evidence>
<evidence type="ECO:0008006" key="3">
    <source>
        <dbReference type="Google" id="ProtNLM"/>
    </source>
</evidence>
<dbReference type="Proteomes" id="UP001050691">
    <property type="component" value="Unassembled WGS sequence"/>
</dbReference>
<dbReference type="AlphaFoldDB" id="A0AAV5AQS2"/>
<accession>A0AAV5AQS2</accession>
<organism evidence="1 2">
    <name type="scientific">Clathrus columnatus</name>
    <dbReference type="NCBI Taxonomy" id="1419009"/>
    <lineage>
        <taxon>Eukaryota</taxon>
        <taxon>Fungi</taxon>
        <taxon>Dikarya</taxon>
        <taxon>Basidiomycota</taxon>
        <taxon>Agaricomycotina</taxon>
        <taxon>Agaricomycetes</taxon>
        <taxon>Phallomycetidae</taxon>
        <taxon>Phallales</taxon>
        <taxon>Clathraceae</taxon>
        <taxon>Clathrus</taxon>
    </lineage>
</organism>
<comment type="caution">
    <text evidence="1">The sequence shown here is derived from an EMBL/GenBank/DDBJ whole genome shotgun (WGS) entry which is preliminary data.</text>
</comment>
<dbReference type="EMBL" id="BPWL01000011">
    <property type="protein sequence ID" value="GJJ15383.1"/>
    <property type="molecule type" value="Genomic_DNA"/>
</dbReference>
<evidence type="ECO:0000313" key="1">
    <source>
        <dbReference type="EMBL" id="GJJ15383.1"/>
    </source>
</evidence>